<dbReference type="InterPro" id="IPR010982">
    <property type="entry name" value="Lambda_DNA-bd_dom_sf"/>
</dbReference>
<sequence length="352" mass="37147">MNYFRTVTYSGNRSGVSVATLADVAKMAGVSIATASKALNGRAQVAESTRRRVQEAASALSFTPNFFARALNSARTGTIGMVTSDLDNRFVLPILLGAEDAFGSGSLSVLLADARDDALREQLQIDSLLTRRVDGLLIVGRTTNPRPPAAVPGDVPVVYVYAPSTGEGDVSFTPDNVQAGAEAARHLLAQGRRHLALVNGESSYAAARDRAEGVATTVREAGLELVGGDALYGQWGEAWGRDCARLLVRGSDPVDAIIAGSDHIARGVLDTLRDEGLRVPEDVAVMGFDNWDLLVTESRPPLTSIDMELEQLGRTAAQHLVDAIDGTAAAGVFPQPIRVEGRASTSRPTDPA</sequence>
<accession>A0A251XPK4</accession>
<dbReference type="PROSITE" id="PS00356">
    <property type="entry name" value="HTH_LACI_1"/>
    <property type="match status" value="1"/>
</dbReference>
<feature type="domain" description="HTH lacI-type" evidence="4">
    <location>
        <begin position="19"/>
        <end position="73"/>
    </location>
</feature>
<proteinExistence type="predicted"/>
<dbReference type="AlphaFoldDB" id="A0A251XPK4"/>
<dbReference type="SUPFAM" id="SSF53822">
    <property type="entry name" value="Periplasmic binding protein-like I"/>
    <property type="match status" value="1"/>
</dbReference>
<dbReference type="Gene3D" id="3.40.50.2300">
    <property type="match status" value="2"/>
</dbReference>
<evidence type="ECO:0000256" key="2">
    <source>
        <dbReference type="ARBA" id="ARBA00023125"/>
    </source>
</evidence>
<evidence type="ECO:0000259" key="4">
    <source>
        <dbReference type="PROSITE" id="PS50932"/>
    </source>
</evidence>
<reference evidence="5 6" key="1">
    <citation type="submission" date="2016-08" db="EMBL/GenBank/DDBJ databases">
        <title>Genome sequence of Clavibacter michiganensis spp. strain CASJ009.</title>
        <authorList>
            <person name="Thapa S.P."/>
            <person name="Coaker G."/>
        </authorList>
    </citation>
    <scope>NUCLEOTIDE SEQUENCE [LARGE SCALE GENOMIC DNA]</scope>
    <source>
        <strain evidence="5">CASJ009</strain>
    </source>
</reference>
<organism evidence="5 6">
    <name type="scientific">Clavibacter michiganensis</name>
    <dbReference type="NCBI Taxonomy" id="28447"/>
    <lineage>
        <taxon>Bacteria</taxon>
        <taxon>Bacillati</taxon>
        <taxon>Actinomycetota</taxon>
        <taxon>Actinomycetes</taxon>
        <taxon>Micrococcales</taxon>
        <taxon>Microbacteriaceae</taxon>
        <taxon>Clavibacter</taxon>
    </lineage>
</organism>
<dbReference type="EMBL" id="MDHJ01000001">
    <property type="protein sequence ID" value="OUE07436.1"/>
    <property type="molecule type" value="Genomic_DNA"/>
</dbReference>
<evidence type="ECO:0000256" key="1">
    <source>
        <dbReference type="ARBA" id="ARBA00023015"/>
    </source>
</evidence>
<dbReference type="InterPro" id="IPR000843">
    <property type="entry name" value="HTH_LacI"/>
</dbReference>
<dbReference type="PANTHER" id="PTHR30146">
    <property type="entry name" value="LACI-RELATED TRANSCRIPTIONAL REPRESSOR"/>
    <property type="match status" value="1"/>
</dbReference>
<name>A0A251XPK4_9MICO</name>
<comment type="caution">
    <text evidence="5">The sequence shown here is derived from an EMBL/GenBank/DDBJ whole genome shotgun (WGS) entry which is preliminary data.</text>
</comment>
<keyword evidence="2" id="KW-0238">DNA-binding</keyword>
<dbReference type="GO" id="GO:0000976">
    <property type="term" value="F:transcription cis-regulatory region binding"/>
    <property type="evidence" value="ECO:0007669"/>
    <property type="project" value="TreeGrafter"/>
</dbReference>
<keyword evidence="1" id="KW-0805">Transcription regulation</keyword>
<evidence type="ECO:0000313" key="5">
    <source>
        <dbReference type="EMBL" id="OUE07436.1"/>
    </source>
</evidence>
<dbReference type="CDD" id="cd06288">
    <property type="entry name" value="PBP1_sucrose_transcription_regulator"/>
    <property type="match status" value="1"/>
</dbReference>
<protein>
    <submittedName>
        <fullName evidence="5">Catabolite control protein A</fullName>
    </submittedName>
</protein>
<evidence type="ECO:0000256" key="3">
    <source>
        <dbReference type="ARBA" id="ARBA00023163"/>
    </source>
</evidence>
<dbReference type="SUPFAM" id="SSF47413">
    <property type="entry name" value="lambda repressor-like DNA-binding domains"/>
    <property type="match status" value="1"/>
</dbReference>
<dbReference type="InterPro" id="IPR028082">
    <property type="entry name" value="Peripla_BP_I"/>
</dbReference>
<dbReference type="PANTHER" id="PTHR30146:SF109">
    <property type="entry name" value="HTH-TYPE TRANSCRIPTIONAL REGULATOR GALS"/>
    <property type="match status" value="1"/>
</dbReference>
<dbReference type="Proteomes" id="UP000195106">
    <property type="component" value="Unassembled WGS sequence"/>
</dbReference>
<dbReference type="Pfam" id="PF13377">
    <property type="entry name" value="Peripla_BP_3"/>
    <property type="match status" value="1"/>
</dbReference>
<evidence type="ECO:0000313" key="6">
    <source>
        <dbReference type="Proteomes" id="UP000195106"/>
    </source>
</evidence>
<dbReference type="GO" id="GO:0003700">
    <property type="term" value="F:DNA-binding transcription factor activity"/>
    <property type="evidence" value="ECO:0007669"/>
    <property type="project" value="TreeGrafter"/>
</dbReference>
<dbReference type="PROSITE" id="PS50932">
    <property type="entry name" value="HTH_LACI_2"/>
    <property type="match status" value="1"/>
</dbReference>
<gene>
    <name evidence="5" type="primary">ccpA_1</name>
    <name evidence="5" type="ORF">CMsap09_00710</name>
</gene>
<dbReference type="Gene3D" id="1.10.260.40">
    <property type="entry name" value="lambda repressor-like DNA-binding domains"/>
    <property type="match status" value="1"/>
</dbReference>
<dbReference type="CDD" id="cd01392">
    <property type="entry name" value="HTH_LacI"/>
    <property type="match status" value="1"/>
</dbReference>
<dbReference type="InterPro" id="IPR046335">
    <property type="entry name" value="LacI/GalR-like_sensor"/>
</dbReference>
<keyword evidence="3" id="KW-0804">Transcription</keyword>
<dbReference type="SMART" id="SM00354">
    <property type="entry name" value="HTH_LACI"/>
    <property type="match status" value="1"/>
</dbReference>
<dbReference type="Pfam" id="PF00356">
    <property type="entry name" value="LacI"/>
    <property type="match status" value="1"/>
</dbReference>